<organism evidence="8 9">
    <name type="scientific">Leptospirillum ferrodiazotrophum</name>
    <dbReference type="NCBI Taxonomy" id="412449"/>
    <lineage>
        <taxon>Bacteria</taxon>
        <taxon>Pseudomonadati</taxon>
        <taxon>Nitrospirota</taxon>
        <taxon>Nitrospiria</taxon>
        <taxon>Nitrospirales</taxon>
        <taxon>Nitrospiraceae</taxon>
        <taxon>Leptospirillum</taxon>
    </lineage>
</organism>
<comment type="similarity">
    <text evidence="7">Belongs to the class-III pyridoxal-phosphate-dependent aminotransferase family.</text>
</comment>
<dbReference type="InterPro" id="IPR050103">
    <property type="entry name" value="Class-III_PLP-dep_AT"/>
</dbReference>
<evidence type="ECO:0000256" key="7">
    <source>
        <dbReference type="RuleBase" id="RU003560"/>
    </source>
</evidence>
<proteinExistence type="inferred from homology"/>
<evidence type="ECO:0000313" key="8">
    <source>
        <dbReference type="EMBL" id="EES52888.1"/>
    </source>
</evidence>
<comment type="pathway">
    <text evidence="6">Amino-acid biosynthesis.</text>
</comment>
<dbReference type="FunFam" id="3.40.640.10:FF:000004">
    <property type="entry name" value="Acetylornithine aminotransferase"/>
    <property type="match status" value="1"/>
</dbReference>
<evidence type="ECO:0000256" key="6">
    <source>
        <dbReference type="ARBA" id="ARBA00029440"/>
    </source>
</evidence>
<keyword evidence="3" id="KW-0028">Amino-acid biosynthesis</keyword>
<dbReference type="GO" id="GO:0006526">
    <property type="term" value="P:L-arginine biosynthetic process"/>
    <property type="evidence" value="ECO:0007669"/>
    <property type="project" value="UniProtKB-ARBA"/>
</dbReference>
<dbReference type="InterPro" id="IPR015424">
    <property type="entry name" value="PyrdxlP-dep_Trfase"/>
</dbReference>
<comment type="cofactor">
    <cofactor evidence="1">
        <name>pyridoxal 5'-phosphate</name>
        <dbReference type="ChEBI" id="CHEBI:597326"/>
    </cofactor>
</comment>
<dbReference type="NCBIfam" id="NF002325">
    <property type="entry name" value="PRK01278.1"/>
    <property type="match status" value="1"/>
</dbReference>
<gene>
    <name evidence="8" type="ORF">UBAL3_82700003</name>
</gene>
<dbReference type="PANTHER" id="PTHR11986">
    <property type="entry name" value="AMINOTRANSFERASE CLASS III"/>
    <property type="match status" value="1"/>
</dbReference>
<dbReference type="PANTHER" id="PTHR11986:SF79">
    <property type="entry name" value="ACETYLORNITHINE AMINOTRANSFERASE, MITOCHONDRIAL"/>
    <property type="match status" value="1"/>
</dbReference>
<evidence type="ECO:0000313" key="9">
    <source>
        <dbReference type="Proteomes" id="UP000009374"/>
    </source>
</evidence>
<evidence type="ECO:0000256" key="3">
    <source>
        <dbReference type="ARBA" id="ARBA00022605"/>
    </source>
</evidence>
<protein>
    <submittedName>
        <fullName evidence="8">Acetylornithine and succinylornithine aminotransferase</fullName>
    </submittedName>
</protein>
<keyword evidence="5 7" id="KW-0663">Pyridoxal phosphate</keyword>
<dbReference type="Gene3D" id="3.40.640.10">
    <property type="entry name" value="Type I PLP-dependent aspartate aminotransferase-like (Major domain)"/>
    <property type="match status" value="1"/>
</dbReference>
<dbReference type="SUPFAM" id="SSF53383">
    <property type="entry name" value="PLP-dependent transferases"/>
    <property type="match status" value="1"/>
</dbReference>
<dbReference type="Proteomes" id="UP000009374">
    <property type="component" value="Unassembled WGS sequence"/>
</dbReference>
<dbReference type="InterPro" id="IPR015421">
    <property type="entry name" value="PyrdxlP-dep_Trfase_major"/>
</dbReference>
<dbReference type="EMBL" id="GG693871">
    <property type="protein sequence ID" value="EES52888.1"/>
    <property type="molecule type" value="Genomic_DNA"/>
</dbReference>
<dbReference type="Gene3D" id="3.90.1150.10">
    <property type="entry name" value="Aspartate Aminotransferase, domain 1"/>
    <property type="match status" value="1"/>
</dbReference>
<dbReference type="GO" id="GO:0030170">
    <property type="term" value="F:pyridoxal phosphate binding"/>
    <property type="evidence" value="ECO:0007669"/>
    <property type="project" value="InterPro"/>
</dbReference>
<reference evidence="8 9" key="1">
    <citation type="journal article" date="2009" name="Appl. Environ. Microbiol.">
        <title>Community genomic and proteomic analyses of chemoautotrophic iron-oxidizing "Leptospirillum rubarum" (Group II) and "Leptospirillum ferrodiazotrophum" (Group III) bacteria in acid mine drainage biofilms.</title>
        <authorList>
            <person name="Goltsman D.S."/>
            <person name="Denef V.J."/>
            <person name="Singer S.W."/>
            <person name="VerBerkmoes N.C."/>
            <person name="Lefsrud M."/>
            <person name="Mueller R.S."/>
            <person name="Dick G.J."/>
            <person name="Sun C.L."/>
            <person name="Wheeler K.E."/>
            <person name="Zemla A."/>
            <person name="Baker B.J."/>
            <person name="Hauser L."/>
            <person name="Land M."/>
            <person name="Shah M.B."/>
            <person name="Thelen M.P."/>
            <person name="Hettich R.L."/>
            <person name="Banfield J.F."/>
        </authorList>
    </citation>
    <scope>NUCLEOTIDE SEQUENCE [LARGE SCALE GENOMIC DNA]</scope>
</reference>
<keyword evidence="2 8" id="KW-0032">Aminotransferase</keyword>
<evidence type="ECO:0000256" key="4">
    <source>
        <dbReference type="ARBA" id="ARBA00022679"/>
    </source>
</evidence>
<dbReference type="InterPro" id="IPR005814">
    <property type="entry name" value="Aminotrans_3"/>
</dbReference>
<name>C6HWS8_9BACT</name>
<dbReference type="GO" id="GO:0008483">
    <property type="term" value="F:transaminase activity"/>
    <property type="evidence" value="ECO:0007669"/>
    <property type="project" value="UniProtKB-KW"/>
</dbReference>
<dbReference type="AlphaFoldDB" id="C6HWS8"/>
<keyword evidence="4 8" id="KW-0808">Transferase</keyword>
<evidence type="ECO:0000256" key="1">
    <source>
        <dbReference type="ARBA" id="ARBA00001933"/>
    </source>
</evidence>
<sequence>MELAAKPVSMKDWVERGRRVLMGNVTREELAFRKGRGSWLYTTEGDGYLDFLGGVAIHVLGHCHPKVTVAVQKQAQRLLHTSNLYYHEPQVLLAEFLVRETFADRVFFANSGTEVVEAAIKLSRRFGASSERFHLLGMEGSFHGRTLGALSLTGQKKIRDGIGPIPEGFDWAPYNDFEGVVRKVTPRTAAIFVEPVLGEGGVIPADPVFLKKLRTFTRDNGILLVFDEIQTGIARTGSLFAYQDLDVVPDVLLSAKALGGGLPLGALLTTDELSAFLPPGSHGSTFGGNPLACAAGLAVLEALYEEGYLPSGAARMASVLWEELETLAKRHPEWILKIRGKGMMVGLVLPGQASEVKERFLAEKVLVNAASAEVIRILPPVNLSIEEIDVFIDRADRVFSLMGRPSGGGK</sequence>
<evidence type="ECO:0000256" key="2">
    <source>
        <dbReference type="ARBA" id="ARBA00022576"/>
    </source>
</evidence>
<accession>C6HWS8</accession>
<keyword evidence="9" id="KW-1185">Reference proteome</keyword>
<dbReference type="InterPro" id="IPR004636">
    <property type="entry name" value="AcOrn/SuccOrn_fam"/>
</dbReference>
<dbReference type="InterPro" id="IPR015422">
    <property type="entry name" value="PyrdxlP-dep_Trfase_small"/>
</dbReference>
<dbReference type="NCBIfam" id="TIGR00707">
    <property type="entry name" value="argD"/>
    <property type="match status" value="1"/>
</dbReference>
<dbReference type="PROSITE" id="PS00600">
    <property type="entry name" value="AA_TRANSFER_CLASS_3"/>
    <property type="match status" value="1"/>
</dbReference>
<dbReference type="GO" id="GO:0042802">
    <property type="term" value="F:identical protein binding"/>
    <property type="evidence" value="ECO:0007669"/>
    <property type="project" value="TreeGrafter"/>
</dbReference>
<evidence type="ECO:0000256" key="5">
    <source>
        <dbReference type="ARBA" id="ARBA00022898"/>
    </source>
</evidence>
<dbReference type="PIRSF" id="PIRSF000521">
    <property type="entry name" value="Transaminase_4ab_Lys_Orn"/>
    <property type="match status" value="1"/>
</dbReference>
<dbReference type="InterPro" id="IPR049704">
    <property type="entry name" value="Aminotrans_3_PPA_site"/>
</dbReference>
<dbReference type="CDD" id="cd00610">
    <property type="entry name" value="OAT_like"/>
    <property type="match status" value="1"/>
</dbReference>
<dbReference type="Pfam" id="PF00202">
    <property type="entry name" value="Aminotran_3"/>
    <property type="match status" value="1"/>
</dbReference>